<comment type="caution">
    <text evidence="1">The sequence shown here is derived from an EMBL/GenBank/DDBJ whole genome shotgun (WGS) entry which is preliminary data.</text>
</comment>
<evidence type="ECO:0000313" key="1">
    <source>
        <dbReference type="EMBL" id="GIF55785.1"/>
    </source>
</evidence>
<reference evidence="1 2" key="1">
    <citation type="submission" date="2021-01" db="EMBL/GenBank/DDBJ databases">
        <title>Whole genome shotgun sequence of Asanoa iriomotensis NBRC 100142.</title>
        <authorList>
            <person name="Komaki H."/>
            <person name="Tamura T."/>
        </authorList>
    </citation>
    <scope>NUCLEOTIDE SEQUENCE [LARGE SCALE GENOMIC DNA]</scope>
    <source>
        <strain evidence="1 2">NBRC 100142</strain>
    </source>
</reference>
<accession>A0ABQ4BZ55</accession>
<sequence>MAFDLTGRALFPVGDLIAVADFPLAEFLPADSVDEVFEGLYYTDSTLYRDGENLVFDVRLVWDGELSISPPGTDAFAVVVGSAGAGLTTAHAEIVLGPDFSLALREVTVGIRVSPHVLRDVATGNAAEISVSGDLRVGAGGLTLGNFVGGTLAPAYLCGTEIVVAAADVRPVFGGSDPPEFLENQTDFQGVAFAKLGVTIPADHLELDPGSSLTVELTNAAIGTTGFTGAVGVMADAAHPVSGKLLGFPFRFRELRIDVDQNAILDATLACDLRVEALEDGDGEKWLGVDVAFSGDGDLTATLSAVQPPEAQGNTEAVVTAEFAGVVALDLASLRITRIDTVWSCWFSGALQLQVPGADWPKVAFDEIGVSADGRFHIADGGGITFATPMVVDWHFARLSVSKFRFGHAEGSMERLRIALGAEVVLVEGIPAGAAVEGLVIEWTPGSGAGADVRFEGIGIEFGVPGSFRAALSIAYRDEAGVVQFRGSGTIEIPALDVLLDVAVVVGREDAPPDPFVYMYLFADAKLLPAGIPVGSTGLAIYGFQGLIAYQMGMDVDPALPPDQRVYALFMKDPVGITAGTKWVPARGQNALGAGVVLGTMDKGFAINAKGMLVVAFPDIAILLHAKANFLKQRPKLNERQEGALEALMVYSAGESTLSLDIVASWEIASIVSVGGQARAFFDFTDRSAFYLEIGRDEEGKRVVAQAIKWNGEWLFSAGFWFRLDAHGLVTGLQVDIDLRKSKGGFYVEVKGSGRAEMALFWEPSQWEGSLALSGRISAGYKGISIGMRLAGEARARVKRPLEVHLHVEACIEALFWDICKSFDFDWKQVLPPVLELPFRRTGATPRHWTPVHVAGPPERVEDGIVALEASSTPMIAPHSGLAIDFAKPMVDLTGRFNEAVTLPDGGFLTVGEESGYAAAFLLDAVELVRDPDGVREAVPIWGTWARETLEPNTTLRLLSSERFGDDGSLSDGYVDGLDIDYCAEPTPTQQCVSLSSVQPGYGRLRDGSLYELVLDKGGALPAEGLILRPRDRLTIRCKVKVKVAQLEMITPDGALERLEVKADSAGIFTIWGKVVPDRRLVRFCYARGHGWLDWVVAAQLGGTLTGTEAWTVPAEMRVFRPNQAYELVLKTTPRLLAPDGTASEPLGSAVVTKRRFRTSGPPAYDGALTNYIADTYPADGKRPAYTGYDLVVRFVEGYVPYLYLSVGEALAIRLFDGLGRPVRDDDGGEVLVPIPEPGPELVSSTLWAWGQIIEANVANGCVDRLPPPVPADTVRRLVDVELTPNSQYTAVLVSDARPHQALARWGFTTSRFATFTDLVTRDREIAPPRTAAGAIAGADFEACVRAIGVPTVAYVDRFTVTPILDPGGTEPVALLLEAPEPFEHGTRLRITVDGAATTALANVDGTRLLVTPAGGAFTPGPLDVRLRWRRDAGAALPVLAVAGNSSDEVVDLVVEGGA</sequence>
<organism evidence="1 2">
    <name type="scientific">Asanoa iriomotensis</name>
    <dbReference type="NCBI Taxonomy" id="234613"/>
    <lineage>
        <taxon>Bacteria</taxon>
        <taxon>Bacillati</taxon>
        <taxon>Actinomycetota</taxon>
        <taxon>Actinomycetes</taxon>
        <taxon>Micromonosporales</taxon>
        <taxon>Micromonosporaceae</taxon>
        <taxon>Asanoa</taxon>
    </lineage>
</organism>
<gene>
    <name evidence="1" type="ORF">Air01nite_18800</name>
</gene>
<dbReference type="EMBL" id="BONC01000009">
    <property type="protein sequence ID" value="GIF55785.1"/>
    <property type="molecule type" value="Genomic_DNA"/>
</dbReference>
<dbReference type="Proteomes" id="UP000624325">
    <property type="component" value="Unassembled WGS sequence"/>
</dbReference>
<evidence type="ECO:0000313" key="2">
    <source>
        <dbReference type="Proteomes" id="UP000624325"/>
    </source>
</evidence>
<proteinExistence type="predicted"/>
<protein>
    <submittedName>
        <fullName evidence="1">Uncharacterized protein</fullName>
    </submittedName>
</protein>
<name>A0ABQ4BZ55_9ACTN</name>
<dbReference type="RefSeq" id="WP_203701584.1">
    <property type="nucleotide sequence ID" value="NZ_BAAALU010000010.1"/>
</dbReference>
<keyword evidence="2" id="KW-1185">Reference proteome</keyword>